<name>A0ABY6XVZ5_9BURK</name>
<keyword evidence="1" id="KW-1133">Transmembrane helix</keyword>
<keyword evidence="1" id="KW-0812">Transmembrane</keyword>
<evidence type="ECO:0000313" key="3">
    <source>
        <dbReference type="Proteomes" id="UP000494120"/>
    </source>
</evidence>
<sequence>MCARDVMVTRRGWATGSMKGEDGTSDVTEGCQEWHNDSLSAFAGHMPHGELSMGDWMKRMLIVPSLVAILTFVVSTIMMATPVHAATSVQKDTTVASAGDSATPFVAQVVGLEWLNPLQRRDYPTQWQVLWTMGLAKPNKNDDMVRTDPKSFTTLQSVAGVAYGNQGAETFKGFYHKYVRKLLGLFGDRYVMNAKYFYTVKSKNKRDWRELAGIHVEFAVPDSLDAGEAQGYLQESIIDYFEIGNKYALDLWSKDTPPDVHVNQGGANAGFTSLNRALDYLQANPDKSAWVMNWDAPNFPPKDAQINENMVVLFLVGPNFKTEREPLAWIGRAATGNVRDYETKAGTTRAVQAWKATIDSAALNAGVTVPSLNFVVHDAGGGEASSERIGALSQTLTEVLPDYNFREQTFNTPALLGPMGTGTALTDVVLAIGRANHLDEKVLVAGTTDAQHPTAVVVVPPSRITPIDPDKDWFRARGENNAYLPWWGRRYDTNYGMQGYSY</sequence>
<keyword evidence="1" id="KW-0472">Membrane</keyword>
<proteinExistence type="predicted"/>
<accession>A0ABY6XVZ5</accession>
<evidence type="ECO:0000256" key="1">
    <source>
        <dbReference type="SAM" id="Phobius"/>
    </source>
</evidence>
<feature type="transmembrane region" description="Helical" evidence="1">
    <location>
        <begin position="61"/>
        <end position="80"/>
    </location>
</feature>
<protein>
    <submittedName>
        <fullName evidence="2">Virulence factor</fullName>
    </submittedName>
</protein>
<gene>
    <name evidence="2" type="ORF">BLA17378_04645</name>
</gene>
<reference evidence="2 3" key="1">
    <citation type="submission" date="2019-09" db="EMBL/GenBank/DDBJ databases">
        <authorList>
            <person name="Depoorter E."/>
        </authorList>
    </citation>
    <scope>NUCLEOTIDE SEQUENCE [LARGE SCALE GENOMIC DNA]</scope>
    <source>
        <strain evidence="2 3">R-17378</strain>
    </source>
</reference>
<dbReference type="Proteomes" id="UP000494120">
    <property type="component" value="Unassembled WGS sequence"/>
</dbReference>
<organism evidence="2 3">
    <name type="scientific">Burkholderia aenigmatica</name>
    <dbReference type="NCBI Taxonomy" id="2015348"/>
    <lineage>
        <taxon>Bacteria</taxon>
        <taxon>Pseudomonadati</taxon>
        <taxon>Pseudomonadota</taxon>
        <taxon>Betaproteobacteria</taxon>
        <taxon>Burkholderiales</taxon>
        <taxon>Burkholderiaceae</taxon>
        <taxon>Burkholderia</taxon>
        <taxon>Burkholderia cepacia complex</taxon>
    </lineage>
</organism>
<keyword evidence="3" id="KW-1185">Reference proteome</keyword>
<evidence type="ECO:0000313" key="2">
    <source>
        <dbReference type="EMBL" id="VWC92149.1"/>
    </source>
</evidence>
<dbReference type="EMBL" id="CABVQG010000017">
    <property type="protein sequence ID" value="VWC92149.1"/>
    <property type="molecule type" value="Genomic_DNA"/>
</dbReference>
<comment type="caution">
    <text evidence="2">The sequence shown here is derived from an EMBL/GenBank/DDBJ whole genome shotgun (WGS) entry which is preliminary data.</text>
</comment>